<proteinExistence type="predicted"/>
<gene>
    <name evidence="1" type="primary">CABZ01078499.2</name>
</gene>
<reference evidence="1" key="2">
    <citation type="submission" date="2016-06" db="EMBL/GenBank/DDBJ databases">
        <title>The genome of a short-lived fish provides insights into sex chromosome evolution and the genetic control of aging.</title>
        <authorList>
            <person name="Reichwald K."/>
            <person name="Felder M."/>
            <person name="Petzold A."/>
            <person name="Koch P."/>
            <person name="Groth M."/>
            <person name="Platzer M."/>
        </authorList>
    </citation>
    <scope>NUCLEOTIDE SEQUENCE</scope>
    <source>
        <tissue evidence="1">Brain</tissue>
    </source>
</reference>
<reference evidence="1" key="1">
    <citation type="submission" date="2016-05" db="EMBL/GenBank/DDBJ databases">
        <authorList>
            <person name="Lavstsen T."/>
            <person name="Jespersen J.S."/>
        </authorList>
    </citation>
    <scope>NUCLEOTIDE SEQUENCE</scope>
    <source>
        <tissue evidence="1">Brain</tissue>
    </source>
</reference>
<evidence type="ECO:0000313" key="1">
    <source>
        <dbReference type="EMBL" id="SBP80893.1"/>
    </source>
</evidence>
<dbReference type="EMBL" id="HADZ01016952">
    <property type="protein sequence ID" value="SBP80893.1"/>
    <property type="molecule type" value="Transcribed_RNA"/>
</dbReference>
<dbReference type="AlphaFoldDB" id="A0A1A8CPA9"/>
<organism evidence="1">
    <name type="scientific">Nothobranchius kadleci</name>
    <name type="common">African annual killifish</name>
    <dbReference type="NCBI Taxonomy" id="1051664"/>
    <lineage>
        <taxon>Eukaryota</taxon>
        <taxon>Metazoa</taxon>
        <taxon>Chordata</taxon>
        <taxon>Craniata</taxon>
        <taxon>Vertebrata</taxon>
        <taxon>Euteleostomi</taxon>
        <taxon>Actinopterygii</taxon>
        <taxon>Neopterygii</taxon>
        <taxon>Teleostei</taxon>
        <taxon>Neoteleostei</taxon>
        <taxon>Acanthomorphata</taxon>
        <taxon>Ovalentaria</taxon>
        <taxon>Atherinomorphae</taxon>
        <taxon>Cyprinodontiformes</taxon>
        <taxon>Nothobranchiidae</taxon>
        <taxon>Nothobranchius</taxon>
    </lineage>
</organism>
<sequence length="31" mass="3351">MAVLLGSQAALGRLIWVQQTLLSLPVLTMVQ</sequence>
<feature type="non-terminal residue" evidence="1">
    <location>
        <position position="31"/>
    </location>
</feature>
<name>A0A1A8CPA9_NOTKA</name>
<protein>
    <submittedName>
        <fullName evidence="1">Uncharacterized protein</fullName>
    </submittedName>
</protein>
<accession>A0A1A8CPA9</accession>